<evidence type="ECO:0000259" key="13">
    <source>
        <dbReference type="SMART" id="SM00663"/>
    </source>
</evidence>
<evidence type="ECO:0000256" key="2">
    <source>
        <dbReference type="ARBA" id="ARBA00006460"/>
    </source>
</evidence>
<dbReference type="FunFam" id="4.10.860.120:FF:000006">
    <property type="entry name" value="DNA-directed RNA polymerase subunit"/>
    <property type="match status" value="1"/>
</dbReference>
<dbReference type="FunFam" id="3.30.1490.180:FF:000003">
    <property type="entry name" value="DNA-directed RNA polymerase subunit"/>
    <property type="match status" value="1"/>
</dbReference>
<comment type="similarity">
    <text evidence="2 11">Belongs to the RNA polymerase beta' chain family.</text>
</comment>
<evidence type="ECO:0000313" key="15">
    <source>
        <dbReference type="Proteomes" id="UP000694556"/>
    </source>
</evidence>
<dbReference type="PANTHER" id="PTHR19376">
    <property type="entry name" value="DNA-DIRECTED RNA POLYMERASE"/>
    <property type="match status" value="1"/>
</dbReference>
<dbReference type="InterPro" id="IPR045867">
    <property type="entry name" value="DNA-dir_RpoC_beta_prime"/>
</dbReference>
<dbReference type="Pfam" id="PF05000">
    <property type="entry name" value="RNA_pol_Rpb1_4"/>
    <property type="match status" value="1"/>
</dbReference>
<evidence type="ECO:0000256" key="9">
    <source>
        <dbReference type="ARBA" id="ARBA00023163"/>
    </source>
</evidence>
<dbReference type="InterPro" id="IPR038120">
    <property type="entry name" value="Rpb1_funnel_sf"/>
</dbReference>
<dbReference type="Gene3D" id="3.30.1490.180">
    <property type="entry name" value="RNA polymerase ii"/>
    <property type="match status" value="1"/>
</dbReference>
<keyword evidence="5 11" id="KW-0548">Nucleotidyltransferase</keyword>
<dbReference type="InterPro" id="IPR006592">
    <property type="entry name" value="RNA_pol_N"/>
</dbReference>
<keyword evidence="8" id="KW-0460">Magnesium</keyword>
<dbReference type="InterPro" id="IPR007080">
    <property type="entry name" value="RNA_pol_Rpb1_1"/>
</dbReference>
<feature type="domain" description="RNA polymerase N-terminal" evidence="13">
    <location>
        <begin position="351"/>
        <end position="691"/>
    </location>
</feature>
<dbReference type="InterPro" id="IPR042102">
    <property type="entry name" value="RNA_pol_Rpb1_3_sf"/>
</dbReference>
<reference evidence="14" key="2">
    <citation type="submission" date="2025-08" db="UniProtKB">
        <authorList>
            <consortium name="Ensembl"/>
        </authorList>
    </citation>
    <scope>IDENTIFICATION</scope>
</reference>
<protein>
    <recommendedName>
        <fullName evidence="11">DNA-directed RNA polymerase subunit</fullName>
        <ecNumber evidence="11">2.7.7.6</ecNumber>
    </recommendedName>
</protein>
<dbReference type="Ensembl" id="ENSCMMT00000020024.1">
    <property type="protein sequence ID" value="ENSCMMP00000018230.1"/>
    <property type="gene ID" value="ENSCMMG00000006036.1"/>
</dbReference>
<evidence type="ECO:0000256" key="8">
    <source>
        <dbReference type="ARBA" id="ARBA00022842"/>
    </source>
</evidence>
<dbReference type="FunFam" id="2.40.40.20:FF:000019">
    <property type="entry name" value="DNA-directed RNA polymerase II subunit RPB1"/>
    <property type="match status" value="1"/>
</dbReference>
<keyword evidence="10" id="KW-0539">Nucleus</keyword>
<evidence type="ECO:0000256" key="4">
    <source>
        <dbReference type="ARBA" id="ARBA00022679"/>
    </source>
</evidence>
<dbReference type="InterPro" id="IPR007083">
    <property type="entry name" value="RNA_pol_Rpb1_4"/>
</dbReference>
<dbReference type="Pfam" id="PF04997">
    <property type="entry name" value="RNA_pol_Rpb1_1"/>
    <property type="match status" value="1"/>
</dbReference>
<dbReference type="Gene3D" id="4.10.860.120">
    <property type="entry name" value="RNA polymerase II, clamp domain"/>
    <property type="match status" value="1"/>
</dbReference>
<evidence type="ECO:0000256" key="1">
    <source>
        <dbReference type="ARBA" id="ARBA00004123"/>
    </source>
</evidence>
<keyword evidence="3 11" id="KW-0240">DNA-directed RNA polymerase</keyword>
<keyword evidence="15" id="KW-1185">Reference proteome</keyword>
<proteinExistence type="inferred from homology"/>
<dbReference type="GO" id="GO:0003899">
    <property type="term" value="F:DNA-directed RNA polymerase activity"/>
    <property type="evidence" value="ECO:0007669"/>
    <property type="project" value="UniProtKB-EC"/>
</dbReference>
<feature type="compositionally biased region" description="Pro residues" evidence="12">
    <location>
        <begin position="64"/>
        <end position="80"/>
    </location>
</feature>
<reference evidence="14" key="3">
    <citation type="submission" date="2025-09" db="UniProtKB">
        <authorList>
            <consortium name="Ensembl"/>
        </authorList>
    </citation>
    <scope>IDENTIFICATION</scope>
</reference>
<dbReference type="InterPro" id="IPR007066">
    <property type="entry name" value="RNA_pol_Rpb1_3"/>
</dbReference>
<evidence type="ECO:0000313" key="14">
    <source>
        <dbReference type="Ensembl" id="ENSCMMP00000018230.1"/>
    </source>
</evidence>
<dbReference type="Gene3D" id="2.40.40.20">
    <property type="match status" value="1"/>
</dbReference>
<evidence type="ECO:0000256" key="5">
    <source>
        <dbReference type="ARBA" id="ARBA00022695"/>
    </source>
</evidence>
<dbReference type="SMART" id="SM00663">
    <property type="entry name" value="RPOLA_N"/>
    <property type="match status" value="1"/>
</dbReference>
<dbReference type="EC" id="2.7.7.6" evidence="11"/>
<dbReference type="GO" id="GO:0046872">
    <property type="term" value="F:metal ion binding"/>
    <property type="evidence" value="ECO:0007669"/>
    <property type="project" value="UniProtKB-KW"/>
</dbReference>
<dbReference type="Gene3D" id="1.10.132.30">
    <property type="match status" value="1"/>
</dbReference>
<evidence type="ECO:0000256" key="6">
    <source>
        <dbReference type="ARBA" id="ARBA00022723"/>
    </source>
</evidence>
<sequence>MRRPQRRGPTPRAHARRFPPHSPPSSPQGLLPHGPAAPGPFPPAEGSPFIGRPALTGSPSACPALPPAAKSPPPAAPPPCRKLSVKAITDPQYLDSVGNPSVNGLYDLALGPPDSKEACATCMQNFSNCPGHFGHIELPLTVYNPLFFDKLYLLIRGSCLNCHMLTCTRAVVHLLLSQLKVLENGLLHAVHDLEVVLNRFLEQSADATALEIEEELNHHVHEMLQSQEPSDQCSNVKNVCECRNKLIAQFWKAHMTSKRCPNCKSRRSLVRKEHNSKLTVTYPSTVYRKSGEKGTVDEPAAIDETQLGKRGYLTPMTAKEFIMSLWKNEGFFLRYLFPGMDSDKSSGFSPDMFFLDLLVVPPSRYRPVNRIGDRMFTNGQTVNLQAVMKDAKLIRKLLVFMAKEQCQPIKTETGESNEPLDHSVLATIPGQTIADKLYNTWVRLQAHVNIVFDSDMDKLMTEKYPGIRQLLEKKEGLFRKHMMGKRVDFAARSVICPDMYIGTNEIGIPMVFATKLTYPQPVTPWNVKELRQAVINGPKVHPGASMVINEDGSRTVLSASSLTQREAIAKQLLTPSSGAPPTGLKIVCRHIKTGDVLLLNRQPTLHRPSIQAHRARILPGEKVLRLHYANCKAYNADFDGDEMNAHFPQSELGRAEAYTLAFTDEQYLVPKDGKPLPGLIQDHMISGVSMTTRGCFFTREQYMELVYRGLTDKKGRIKVFPPAIMKPQFHLSTGKYVILVNILLFMCLIYSEKPEKVILGSKFFPEELCFLFQVIIRNGELLCGVLDKAHFGSSAYGLVHCCYEIYGGETSGKVLTCLGRLFTAYLQLYRGFTMGIEDILVKPEADQKRQKIIEKSNQHGIEAVRAALNLPEATSCEEVQGKWQDAHLCKDQRDFNMVDLKFKEEVNNYNNEVNKVCMPLGLHRSFPENNLQLMVQSGAKGSTVNTVQISCLLGQIELEGRRPPLMASGKSLPCFQPYDFSPSSGGFVTGRFLTGIKPSVSLILILLTLKFI</sequence>
<evidence type="ECO:0000256" key="11">
    <source>
        <dbReference type="RuleBase" id="RU004279"/>
    </source>
</evidence>
<evidence type="ECO:0000256" key="12">
    <source>
        <dbReference type="SAM" id="MobiDB-lite"/>
    </source>
</evidence>
<dbReference type="FunFam" id="1.10.132.30:FF:000004">
    <property type="entry name" value="DNA-directed RNA polymerase subunit"/>
    <property type="match status" value="1"/>
</dbReference>
<keyword evidence="9 11" id="KW-0804">Transcription</keyword>
<evidence type="ECO:0000256" key="7">
    <source>
        <dbReference type="ARBA" id="ARBA00022833"/>
    </source>
</evidence>
<dbReference type="AlphaFoldDB" id="A0A8C3CA01"/>
<dbReference type="CDD" id="cd01435">
    <property type="entry name" value="RNAP_I_RPA1_N"/>
    <property type="match status" value="1"/>
</dbReference>
<dbReference type="Gene3D" id="1.10.274.100">
    <property type="entry name" value="RNA polymerase Rpb1, domain 3"/>
    <property type="match status" value="1"/>
</dbReference>
<comment type="subcellular location">
    <subcellularLocation>
        <location evidence="1">Nucleus</location>
    </subcellularLocation>
</comment>
<dbReference type="InterPro" id="IPR044893">
    <property type="entry name" value="RNA_pol_Rpb1_clamp_domain"/>
</dbReference>
<dbReference type="InterPro" id="IPR015699">
    <property type="entry name" value="DNA-dir_RNA_pol1_lsu_N"/>
</dbReference>
<organism evidence="14 15">
    <name type="scientific">Cairina moschata</name>
    <name type="common">Muscovy duck</name>
    <dbReference type="NCBI Taxonomy" id="8855"/>
    <lineage>
        <taxon>Eukaryota</taxon>
        <taxon>Metazoa</taxon>
        <taxon>Chordata</taxon>
        <taxon>Craniata</taxon>
        <taxon>Vertebrata</taxon>
        <taxon>Euteleostomi</taxon>
        <taxon>Archelosauria</taxon>
        <taxon>Archosauria</taxon>
        <taxon>Dinosauria</taxon>
        <taxon>Saurischia</taxon>
        <taxon>Theropoda</taxon>
        <taxon>Coelurosauria</taxon>
        <taxon>Aves</taxon>
        <taxon>Neognathae</taxon>
        <taxon>Galloanserae</taxon>
        <taxon>Anseriformes</taxon>
        <taxon>Anatidae</taxon>
        <taxon>Anatinae</taxon>
        <taxon>Cairina</taxon>
    </lineage>
</organism>
<comment type="catalytic activity">
    <reaction evidence="11">
        <text>RNA(n) + a ribonucleoside 5'-triphosphate = RNA(n+1) + diphosphate</text>
        <dbReference type="Rhea" id="RHEA:21248"/>
        <dbReference type="Rhea" id="RHEA-COMP:14527"/>
        <dbReference type="Rhea" id="RHEA-COMP:17342"/>
        <dbReference type="ChEBI" id="CHEBI:33019"/>
        <dbReference type="ChEBI" id="CHEBI:61557"/>
        <dbReference type="ChEBI" id="CHEBI:140395"/>
        <dbReference type="EC" id="2.7.7.6"/>
    </reaction>
</comment>
<dbReference type="Proteomes" id="UP000694556">
    <property type="component" value="Chromosome 4"/>
</dbReference>
<dbReference type="PANTHER" id="PTHR19376:SF11">
    <property type="entry name" value="DNA-DIRECTED RNA POLYMERASE I SUBUNIT RPA1"/>
    <property type="match status" value="1"/>
</dbReference>
<feature type="compositionally biased region" description="Pro residues" evidence="12">
    <location>
        <begin position="35"/>
        <end position="45"/>
    </location>
</feature>
<evidence type="ECO:0000256" key="3">
    <source>
        <dbReference type="ARBA" id="ARBA00022478"/>
    </source>
</evidence>
<dbReference type="Pfam" id="PF04983">
    <property type="entry name" value="RNA_pol_Rpb1_3"/>
    <property type="match status" value="1"/>
</dbReference>
<feature type="region of interest" description="Disordered" evidence="12">
    <location>
        <begin position="1"/>
        <end position="82"/>
    </location>
</feature>
<dbReference type="Pfam" id="PF00623">
    <property type="entry name" value="RNA_pol_Rpb1_2"/>
    <property type="match status" value="1"/>
</dbReference>
<evidence type="ECO:0000256" key="10">
    <source>
        <dbReference type="ARBA" id="ARBA00023242"/>
    </source>
</evidence>
<keyword evidence="7" id="KW-0862">Zinc</keyword>
<accession>A0A8C3CA01</accession>
<name>A0A8C3CA01_CAIMO</name>
<keyword evidence="4 11" id="KW-0808">Transferase</keyword>
<dbReference type="GO" id="GO:0003677">
    <property type="term" value="F:DNA binding"/>
    <property type="evidence" value="ECO:0007669"/>
    <property type="project" value="InterPro"/>
</dbReference>
<reference evidence="14" key="1">
    <citation type="submission" date="2018-09" db="EMBL/GenBank/DDBJ databases">
        <title>Common duck and Muscovy duck high density SNP chip.</title>
        <authorList>
            <person name="Vignal A."/>
            <person name="Thebault N."/>
            <person name="Warren W.C."/>
        </authorList>
    </citation>
    <scope>NUCLEOTIDE SEQUENCE [LARGE SCALE GENOMIC DNA]</scope>
</reference>
<comment type="function">
    <text evidence="11">DNA-dependent RNA polymerase catalyzes the transcription of DNA into RNA using the four ribonucleoside triphosphates as substrates.</text>
</comment>
<dbReference type="GO" id="GO:0005736">
    <property type="term" value="C:RNA polymerase I complex"/>
    <property type="evidence" value="ECO:0007669"/>
    <property type="project" value="TreeGrafter"/>
</dbReference>
<keyword evidence="6" id="KW-0479">Metal-binding</keyword>
<dbReference type="GO" id="GO:0006351">
    <property type="term" value="P:DNA-templated transcription"/>
    <property type="evidence" value="ECO:0007669"/>
    <property type="project" value="InterPro"/>
</dbReference>
<dbReference type="SUPFAM" id="SSF64484">
    <property type="entry name" value="beta and beta-prime subunits of DNA dependent RNA-polymerase"/>
    <property type="match status" value="1"/>
</dbReference>
<dbReference type="InterPro" id="IPR000722">
    <property type="entry name" value="RNA_pol_asu"/>
</dbReference>